<sequence>MSRSQKLKMILQKSRVNQNHARIHQLDNKEASHSLSRNNSKEVANGAQSLAAEDLKDVMAFGGGFVIVSQMSNQWEKAELSLNRPRKISTFSTEKKTHSQAQNRTMMPSSMATSRKPADIYRATNKKLFKLSPFGISALKFEPIIA</sequence>
<feature type="region of interest" description="Disordered" evidence="1">
    <location>
        <begin position="89"/>
        <end position="115"/>
    </location>
</feature>
<keyword evidence="3" id="KW-1185">Reference proteome</keyword>
<proteinExistence type="predicted"/>
<protein>
    <submittedName>
        <fullName evidence="2">4-dihydroxy-2-butanone 4-phosphate synthase</fullName>
    </submittedName>
</protein>
<evidence type="ECO:0000313" key="3">
    <source>
        <dbReference type="Proteomes" id="UP000325081"/>
    </source>
</evidence>
<comment type="caution">
    <text evidence="2">The sequence shown here is derived from an EMBL/GenBank/DDBJ whole genome shotgun (WGS) entry which is preliminary data.</text>
</comment>
<accession>A0A5A7QU83</accession>
<dbReference type="AlphaFoldDB" id="A0A5A7QU83"/>
<organism evidence="2 3">
    <name type="scientific">Striga asiatica</name>
    <name type="common">Asiatic witchweed</name>
    <name type="synonym">Buchnera asiatica</name>
    <dbReference type="NCBI Taxonomy" id="4170"/>
    <lineage>
        <taxon>Eukaryota</taxon>
        <taxon>Viridiplantae</taxon>
        <taxon>Streptophyta</taxon>
        <taxon>Embryophyta</taxon>
        <taxon>Tracheophyta</taxon>
        <taxon>Spermatophyta</taxon>
        <taxon>Magnoliopsida</taxon>
        <taxon>eudicotyledons</taxon>
        <taxon>Gunneridae</taxon>
        <taxon>Pentapetalae</taxon>
        <taxon>asterids</taxon>
        <taxon>lamiids</taxon>
        <taxon>Lamiales</taxon>
        <taxon>Orobanchaceae</taxon>
        <taxon>Buchnereae</taxon>
        <taxon>Striga</taxon>
    </lineage>
</organism>
<reference evidence="3" key="1">
    <citation type="journal article" date="2019" name="Curr. Biol.">
        <title>Genome Sequence of Striga asiatica Provides Insight into the Evolution of Plant Parasitism.</title>
        <authorList>
            <person name="Yoshida S."/>
            <person name="Kim S."/>
            <person name="Wafula E.K."/>
            <person name="Tanskanen J."/>
            <person name="Kim Y.M."/>
            <person name="Honaas L."/>
            <person name="Yang Z."/>
            <person name="Spallek T."/>
            <person name="Conn C.E."/>
            <person name="Ichihashi Y."/>
            <person name="Cheong K."/>
            <person name="Cui S."/>
            <person name="Der J.P."/>
            <person name="Gundlach H."/>
            <person name="Jiao Y."/>
            <person name="Hori C."/>
            <person name="Ishida J.K."/>
            <person name="Kasahara H."/>
            <person name="Kiba T."/>
            <person name="Kim M.S."/>
            <person name="Koo N."/>
            <person name="Laohavisit A."/>
            <person name="Lee Y.H."/>
            <person name="Lumba S."/>
            <person name="McCourt P."/>
            <person name="Mortimer J.C."/>
            <person name="Mutuku J.M."/>
            <person name="Nomura T."/>
            <person name="Sasaki-Sekimoto Y."/>
            <person name="Seto Y."/>
            <person name="Wang Y."/>
            <person name="Wakatake T."/>
            <person name="Sakakibara H."/>
            <person name="Demura T."/>
            <person name="Yamaguchi S."/>
            <person name="Yoneyama K."/>
            <person name="Manabe R.I."/>
            <person name="Nelson D.C."/>
            <person name="Schulman A.H."/>
            <person name="Timko M.P."/>
            <person name="dePamphilis C.W."/>
            <person name="Choi D."/>
            <person name="Shirasu K."/>
        </authorList>
    </citation>
    <scope>NUCLEOTIDE SEQUENCE [LARGE SCALE GENOMIC DNA]</scope>
    <source>
        <strain evidence="3">cv. UVA1</strain>
    </source>
</reference>
<evidence type="ECO:0000256" key="1">
    <source>
        <dbReference type="SAM" id="MobiDB-lite"/>
    </source>
</evidence>
<dbReference type="Proteomes" id="UP000325081">
    <property type="component" value="Unassembled WGS sequence"/>
</dbReference>
<name>A0A5A7QU83_STRAF</name>
<gene>
    <name evidence="2" type="ORF">STAS_25975</name>
</gene>
<feature type="compositionally biased region" description="Polar residues" evidence="1">
    <location>
        <begin position="99"/>
        <end position="113"/>
    </location>
</feature>
<dbReference type="EMBL" id="BKCP01008293">
    <property type="protein sequence ID" value="GER48784.1"/>
    <property type="molecule type" value="Genomic_DNA"/>
</dbReference>
<evidence type="ECO:0000313" key="2">
    <source>
        <dbReference type="EMBL" id="GER48784.1"/>
    </source>
</evidence>